<dbReference type="InterPro" id="IPR050300">
    <property type="entry name" value="GDXG_lipolytic_enzyme"/>
</dbReference>
<dbReference type="OrthoDB" id="9794725at2"/>
<evidence type="ECO:0000313" key="4">
    <source>
        <dbReference type="Proteomes" id="UP000242700"/>
    </source>
</evidence>
<dbReference type="Pfam" id="PF20434">
    <property type="entry name" value="BD-FAE"/>
    <property type="match status" value="1"/>
</dbReference>
<evidence type="ECO:0000259" key="2">
    <source>
        <dbReference type="Pfam" id="PF20434"/>
    </source>
</evidence>
<name>A0A1G9BPP5_9STAP</name>
<dbReference type="EMBL" id="FNFI01000008">
    <property type="protein sequence ID" value="SDK41462.1"/>
    <property type="molecule type" value="Genomic_DNA"/>
</dbReference>
<evidence type="ECO:0000313" key="3">
    <source>
        <dbReference type="EMBL" id="SDK41462.1"/>
    </source>
</evidence>
<dbReference type="PANTHER" id="PTHR48081">
    <property type="entry name" value="AB HYDROLASE SUPERFAMILY PROTEIN C4A8.06C"/>
    <property type="match status" value="1"/>
</dbReference>
<reference evidence="4" key="1">
    <citation type="submission" date="2016-10" db="EMBL/GenBank/DDBJ databases">
        <authorList>
            <person name="Varghese N."/>
            <person name="Submissions S."/>
        </authorList>
    </citation>
    <scope>NUCLEOTIDE SEQUENCE [LARGE SCALE GENOMIC DNA]</scope>
    <source>
        <strain evidence="4">CGMCC 1.8911</strain>
    </source>
</reference>
<dbReference type="GO" id="GO:0016787">
    <property type="term" value="F:hydrolase activity"/>
    <property type="evidence" value="ECO:0007669"/>
    <property type="project" value="UniProtKB-KW"/>
</dbReference>
<accession>A0A1G9BPP5</accession>
<dbReference type="Proteomes" id="UP000242700">
    <property type="component" value="Unassembled WGS sequence"/>
</dbReference>
<feature type="domain" description="BD-FAE-like" evidence="2">
    <location>
        <begin position="102"/>
        <end position="254"/>
    </location>
</feature>
<dbReference type="Gene3D" id="3.40.50.1820">
    <property type="entry name" value="alpha/beta hydrolase"/>
    <property type="match status" value="1"/>
</dbReference>
<organism evidence="3 4">
    <name type="scientific">Jeotgalicoccus aerolatus</name>
    <dbReference type="NCBI Taxonomy" id="709510"/>
    <lineage>
        <taxon>Bacteria</taxon>
        <taxon>Bacillati</taxon>
        <taxon>Bacillota</taxon>
        <taxon>Bacilli</taxon>
        <taxon>Bacillales</taxon>
        <taxon>Staphylococcaceae</taxon>
        <taxon>Jeotgalicoccus</taxon>
    </lineage>
</organism>
<evidence type="ECO:0000256" key="1">
    <source>
        <dbReference type="ARBA" id="ARBA00022801"/>
    </source>
</evidence>
<dbReference type="InterPro" id="IPR049492">
    <property type="entry name" value="BD-FAE-like_dom"/>
</dbReference>
<sequence length="302" mass="34023">MEIKKFKVGNYHAEVTAILGDSGVKFEAKPAVVICPGGSYMYVSKREAEPIAYDFLAQGYQVFILRYSTIGTMIEQEGRTAERDEMYRIASIVEPDKILGSEFPNPLIELALTMAHIRENIHEYNVDSDRIGVIGFSAGGHLAASLGVHWNQNWLQELTGKESRWVRPNFQVLGYPILDYDLNRVIANERGVGDPKFMSMAGRMVFGAEITDDTLDLATIKNHVSDQTPPAFIWHTGEDKLVYVKNALDFADALERKGVPWELHTFHKGDHGLSTASKITGKVNPHVQKWVPLMFEWLDELQ</sequence>
<dbReference type="SUPFAM" id="SSF53474">
    <property type="entry name" value="alpha/beta-Hydrolases"/>
    <property type="match status" value="1"/>
</dbReference>
<proteinExistence type="predicted"/>
<dbReference type="STRING" id="586411.SAMN05216187_10877"/>
<dbReference type="InterPro" id="IPR029058">
    <property type="entry name" value="AB_hydrolase_fold"/>
</dbReference>
<protein>
    <submittedName>
        <fullName evidence="3">Alpha/beta hydrolase fold</fullName>
    </submittedName>
</protein>
<gene>
    <name evidence="3" type="ORF">SAMN05216187_10877</name>
</gene>
<keyword evidence="1 3" id="KW-0378">Hydrolase</keyword>
<dbReference type="RefSeq" id="WP_092598405.1">
    <property type="nucleotide sequence ID" value="NZ_FNFI01000008.1"/>
</dbReference>
<dbReference type="PANTHER" id="PTHR48081:SF6">
    <property type="entry name" value="PEPTIDASE S9 PROLYL OLIGOPEPTIDASE CATALYTIC DOMAIN-CONTAINING PROTEIN"/>
    <property type="match status" value="1"/>
</dbReference>
<dbReference type="AlphaFoldDB" id="A0A1G9BPP5"/>